<name>A0ABP8AEC5_9ACTN</name>
<evidence type="ECO:0008006" key="3">
    <source>
        <dbReference type="Google" id="ProtNLM"/>
    </source>
</evidence>
<evidence type="ECO:0000313" key="1">
    <source>
        <dbReference type="EMBL" id="GAA4182609.1"/>
    </source>
</evidence>
<keyword evidence="2" id="KW-1185">Reference proteome</keyword>
<dbReference type="EMBL" id="BAABAQ010000001">
    <property type="protein sequence ID" value="GAA4182609.1"/>
    <property type="molecule type" value="Genomic_DNA"/>
</dbReference>
<reference evidence="2" key="1">
    <citation type="journal article" date="2019" name="Int. J. Syst. Evol. Microbiol.">
        <title>The Global Catalogue of Microorganisms (GCM) 10K type strain sequencing project: providing services to taxonomists for standard genome sequencing and annotation.</title>
        <authorList>
            <consortium name="The Broad Institute Genomics Platform"/>
            <consortium name="The Broad Institute Genome Sequencing Center for Infectious Disease"/>
            <person name="Wu L."/>
            <person name="Ma J."/>
        </authorList>
    </citation>
    <scope>NUCLEOTIDE SEQUENCE [LARGE SCALE GENOMIC DNA]</scope>
    <source>
        <strain evidence="2">JCM 17388</strain>
    </source>
</reference>
<dbReference type="Proteomes" id="UP001501251">
    <property type="component" value="Unassembled WGS sequence"/>
</dbReference>
<proteinExistence type="predicted"/>
<organism evidence="1 2">
    <name type="scientific">Streptosporangium oxazolinicum</name>
    <dbReference type="NCBI Taxonomy" id="909287"/>
    <lineage>
        <taxon>Bacteria</taxon>
        <taxon>Bacillati</taxon>
        <taxon>Actinomycetota</taxon>
        <taxon>Actinomycetes</taxon>
        <taxon>Streptosporangiales</taxon>
        <taxon>Streptosporangiaceae</taxon>
        <taxon>Streptosporangium</taxon>
    </lineage>
</organism>
<dbReference type="InterPro" id="IPR043519">
    <property type="entry name" value="NT_sf"/>
</dbReference>
<gene>
    <name evidence="1" type="ORF">GCM10022252_08780</name>
</gene>
<accession>A0ABP8AEC5</accession>
<protein>
    <recommendedName>
        <fullName evidence="3">Polymerase nucleotidyl transferase domain-containing protein</fullName>
    </recommendedName>
</protein>
<dbReference type="Gene3D" id="3.30.460.10">
    <property type="entry name" value="Beta Polymerase, domain 2"/>
    <property type="match status" value="1"/>
</dbReference>
<sequence>MPDICHEAIDRIAAVNRPSQFTIMENTINRLVASPAVTHLLIRGSFAHGTSDRLSDVDLVVGIAPSAFAEFVTVLDALAVAELGALMPGWPDRIVPRMGGLGYVHLVEDSGKLYQLDLYLAPSDKIDEITAFTRGHIIYTAPHSNDETPDPAVAQLVTDYLAMPPTCEQLVVEALVLGWMIRKRIARGQKFMAYAETHMLHTTARSLIRTALSPKTAFYGWYHLDTDIGVTPIGRSCLRELEALITSPPTPTVASLKNSIDRILTLAERAAPDAVNTLRLSIDAYLHHLDLG</sequence>
<dbReference type="SUPFAM" id="SSF81301">
    <property type="entry name" value="Nucleotidyltransferase"/>
    <property type="match status" value="1"/>
</dbReference>
<dbReference type="RefSeq" id="WP_344915150.1">
    <property type="nucleotide sequence ID" value="NZ_BAABAQ010000001.1"/>
</dbReference>
<evidence type="ECO:0000313" key="2">
    <source>
        <dbReference type="Proteomes" id="UP001501251"/>
    </source>
</evidence>
<comment type="caution">
    <text evidence="1">The sequence shown here is derived from an EMBL/GenBank/DDBJ whole genome shotgun (WGS) entry which is preliminary data.</text>
</comment>